<comment type="caution">
    <text evidence="2">The sequence shown here is derived from an EMBL/GenBank/DDBJ whole genome shotgun (WGS) entry which is preliminary data.</text>
</comment>
<evidence type="ECO:0000313" key="2">
    <source>
        <dbReference type="EMBL" id="MBM7643265.1"/>
    </source>
</evidence>
<protein>
    <recommendedName>
        <fullName evidence="4">tRNA (Guanine-N7)-methyltransferase</fullName>
    </recommendedName>
</protein>
<feature type="transmembrane region" description="Helical" evidence="1">
    <location>
        <begin position="88"/>
        <end position="110"/>
    </location>
</feature>
<dbReference type="EMBL" id="JAFBEH010000034">
    <property type="protein sequence ID" value="MBM7643265.1"/>
    <property type="molecule type" value="Genomic_DNA"/>
</dbReference>
<keyword evidence="1" id="KW-0472">Membrane</keyword>
<evidence type="ECO:0000256" key="1">
    <source>
        <dbReference type="SAM" id="Phobius"/>
    </source>
</evidence>
<keyword evidence="1" id="KW-1133">Transmembrane helix</keyword>
<keyword evidence="3" id="KW-1185">Reference proteome</keyword>
<reference evidence="2 3" key="1">
    <citation type="submission" date="2021-01" db="EMBL/GenBank/DDBJ databases">
        <title>Genomic Encyclopedia of Type Strains, Phase IV (KMG-IV): sequencing the most valuable type-strain genomes for metagenomic binning, comparative biology and taxonomic classification.</title>
        <authorList>
            <person name="Goeker M."/>
        </authorList>
    </citation>
    <scope>NUCLEOTIDE SEQUENCE [LARGE SCALE GENOMIC DNA]</scope>
    <source>
        <strain evidence="2 3">DSM 27382</strain>
    </source>
</reference>
<evidence type="ECO:0000313" key="3">
    <source>
        <dbReference type="Proteomes" id="UP000697472"/>
    </source>
</evidence>
<dbReference type="RefSeq" id="WP_205010126.1">
    <property type="nucleotide sequence ID" value="NZ_JAFBEH010000034.1"/>
</dbReference>
<organism evidence="2 3">
    <name type="scientific">Streptococcus loxodontisalivarius</name>
    <dbReference type="NCBI Taxonomy" id="1349415"/>
    <lineage>
        <taxon>Bacteria</taxon>
        <taxon>Bacillati</taxon>
        <taxon>Bacillota</taxon>
        <taxon>Bacilli</taxon>
        <taxon>Lactobacillales</taxon>
        <taxon>Streptococcaceae</taxon>
        <taxon>Streptococcus</taxon>
    </lineage>
</organism>
<feature type="transmembrane region" description="Helical" evidence="1">
    <location>
        <begin position="61"/>
        <end position="82"/>
    </location>
</feature>
<sequence>MHIFTENDLKDTIRLYNDFCDKANDYNVAKDYIDNISTEYLARYREIILAEYESSVKIDEWIIETYVSVFLSAIVSTLMALLLQGDRYTIPATIGLCLVVMSILGFRWNFIVNTKKRKKAINTSVMIGYLKTK</sequence>
<dbReference type="Proteomes" id="UP000697472">
    <property type="component" value="Unassembled WGS sequence"/>
</dbReference>
<gene>
    <name evidence="2" type="ORF">JOC28_001566</name>
</gene>
<name>A0ABS2PTD8_9STRE</name>
<accession>A0ABS2PTD8</accession>
<evidence type="ECO:0008006" key="4">
    <source>
        <dbReference type="Google" id="ProtNLM"/>
    </source>
</evidence>
<proteinExistence type="predicted"/>
<keyword evidence="1" id="KW-0812">Transmembrane</keyword>